<reference evidence="1 2" key="1">
    <citation type="submission" date="2024-09" db="EMBL/GenBank/DDBJ databases">
        <authorList>
            <person name="Makale K.P.P."/>
            <person name="Makhzoum A."/>
            <person name="Rantong G."/>
            <person name="Rahube T.O."/>
        </authorList>
    </citation>
    <scope>NUCLEOTIDE SEQUENCE [LARGE SCALE GENOMIC DNA]</scope>
    <source>
        <strain evidence="1 2">KM_D13</strain>
    </source>
</reference>
<protein>
    <submittedName>
        <fullName evidence="1">Uncharacterized protein</fullName>
    </submittedName>
</protein>
<organism evidence="1 2">
    <name type="scientific">Paenibacillus oleatilyticus</name>
    <dbReference type="NCBI Taxonomy" id="2594886"/>
    <lineage>
        <taxon>Bacteria</taxon>
        <taxon>Bacillati</taxon>
        <taxon>Bacillota</taxon>
        <taxon>Bacilli</taxon>
        <taxon>Bacillales</taxon>
        <taxon>Paenibacillaceae</taxon>
        <taxon>Paenibacillus</taxon>
    </lineage>
</organism>
<dbReference type="EMBL" id="JBHDLN010000048">
    <property type="protein sequence ID" value="MFB0847532.1"/>
    <property type="molecule type" value="Genomic_DNA"/>
</dbReference>
<accession>A0ABV4VCZ6</accession>
<keyword evidence="2" id="KW-1185">Reference proteome</keyword>
<comment type="caution">
    <text evidence="1">The sequence shown here is derived from an EMBL/GenBank/DDBJ whole genome shotgun (WGS) entry which is preliminary data.</text>
</comment>
<sequence>MQYYIYPTVAQYDQFGQLTGYYPQYLVRAYPFYPAYYLWNHHECHGGWGHEVSPEQWHNGYSGTIITDDIDTSEIERLPSFHPPTIHPPTIHPPTIHPPTIHPPTIHPPTIHPPTIHPPIPCGFTGYKTNKFDHERNVEKGGWVAAWADDIAEKDVLQGVVAAGVSVVSADPAPFLLWIKDLVNRTISSLKASAQQVFTREIRNQIEKLAADVIKQAIQGRSAREVVKTFENLRFDIKAGAIKYTGGNYVCGNLVPPHTWGMKPYIAIRIRHI</sequence>
<evidence type="ECO:0000313" key="2">
    <source>
        <dbReference type="Proteomes" id="UP001575622"/>
    </source>
</evidence>
<proteinExistence type="predicted"/>
<name>A0ABV4VCZ6_9BACL</name>
<dbReference type="RefSeq" id="WP_373957306.1">
    <property type="nucleotide sequence ID" value="NZ_JBHDLN010000048.1"/>
</dbReference>
<dbReference type="Proteomes" id="UP001575622">
    <property type="component" value="Unassembled WGS sequence"/>
</dbReference>
<gene>
    <name evidence="1" type="ORF">ACEU3E_35890</name>
</gene>
<evidence type="ECO:0000313" key="1">
    <source>
        <dbReference type="EMBL" id="MFB0847532.1"/>
    </source>
</evidence>